<dbReference type="InterPro" id="IPR013324">
    <property type="entry name" value="RNA_pol_sigma_r3/r4-like"/>
</dbReference>
<sequence length="227" mass="26559">MTSAKTIAQNLQDDQEQLPSFEVLYERYYIRVYRYLRTHVQHDEDAADLAQHVFLQVWKQRHSYRPGRGSLATWLFSIAHNRLVDFYRTARPAVSWEAVPEISVVEQDPEAIAISAETLAQVKKLLEELPQIERELLSLRFAARLSSAEIAQVIGKSEAATRKQLTRLIHRLRERYKRLSFEELLDLLEMEQSEFTAILERAYRITLPGDLLQRVQQNLLQRIETAL</sequence>
<accession>A0A4P6JWK8</accession>
<reference evidence="8 9" key="1">
    <citation type="submission" date="2019-01" db="EMBL/GenBank/DDBJ databases">
        <title>Ktedonosporobacter rubrisoli SCAWS-G2.</title>
        <authorList>
            <person name="Huang Y."/>
            <person name="Yan B."/>
        </authorList>
    </citation>
    <scope>NUCLEOTIDE SEQUENCE [LARGE SCALE GENOMIC DNA]</scope>
    <source>
        <strain evidence="8 9">SCAWS-G2</strain>
    </source>
</reference>
<dbReference type="AlphaFoldDB" id="A0A4P6JWK8"/>
<keyword evidence="2" id="KW-0805">Transcription regulation</keyword>
<dbReference type="GO" id="GO:0006352">
    <property type="term" value="P:DNA-templated transcription initiation"/>
    <property type="evidence" value="ECO:0007669"/>
    <property type="project" value="InterPro"/>
</dbReference>
<dbReference type="Pfam" id="PF04542">
    <property type="entry name" value="Sigma70_r2"/>
    <property type="match status" value="1"/>
</dbReference>
<dbReference type="InterPro" id="IPR007627">
    <property type="entry name" value="RNA_pol_sigma70_r2"/>
</dbReference>
<keyword evidence="5" id="KW-0804">Transcription</keyword>
<dbReference type="InterPro" id="IPR013249">
    <property type="entry name" value="RNA_pol_sigma70_r4_t2"/>
</dbReference>
<dbReference type="PANTHER" id="PTHR43133">
    <property type="entry name" value="RNA POLYMERASE ECF-TYPE SIGMA FACTO"/>
    <property type="match status" value="1"/>
</dbReference>
<feature type="domain" description="RNA polymerase sigma-70 region 2" evidence="6">
    <location>
        <begin position="24"/>
        <end position="91"/>
    </location>
</feature>
<feature type="domain" description="RNA polymerase sigma factor 70 region 4 type 2" evidence="7">
    <location>
        <begin position="121"/>
        <end position="167"/>
    </location>
</feature>
<evidence type="ECO:0000313" key="8">
    <source>
        <dbReference type="EMBL" id="QBD79855.1"/>
    </source>
</evidence>
<keyword evidence="9" id="KW-1185">Reference proteome</keyword>
<evidence type="ECO:0000256" key="1">
    <source>
        <dbReference type="ARBA" id="ARBA00010641"/>
    </source>
</evidence>
<evidence type="ECO:0000256" key="4">
    <source>
        <dbReference type="ARBA" id="ARBA00023125"/>
    </source>
</evidence>
<dbReference type="RefSeq" id="WP_129890921.1">
    <property type="nucleotide sequence ID" value="NZ_CP035758.1"/>
</dbReference>
<evidence type="ECO:0000259" key="6">
    <source>
        <dbReference type="Pfam" id="PF04542"/>
    </source>
</evidence>
<dbReference type="Gene3D" id="1.10.1740.10">
    <property type="match status" value="1"/>
</dbReference>
<evidence type="ECO:0000313" key="9">
    <source>
        <dbReference type="Proteomes" id="UP000290365"/>
    </source>
</evidence>
<dbReference type="InterPro" id="IPR014284">
    <property type="entry name" value="RNA_pol_sigma-70_dom"/>
</dbReference>
<evidence type="ECO:0000256" key="2">
    <source>
        <dbReference type="ARBA" id="ARBA00023015"/>
    </source>
</evidence>
<dbReference type="NCBIfam" id="TIGR02937">
    <property type="entry name" value="sigma70-ECF"/>
    <property type="match status" value="1"/>
</dbReference>
<dbReference type="GO" id="GO:0016987">
    <property type="term" value="F:sigma factor activity"/>
    <property type="evidence" value="ECO:0007669"/>
    <property type="project" value="UniProtKB-KW"/>
</dbReference>
<dbReference type="SUPFAM" id="SSF88659">
    <property type="entry name" value="Sigma3 and sigma4 domains of RNA polymerase sigma factors"/>
    <property type="match status" value="1"/>
</dbReference>
<dbReference type="InterPro" id="IPR036388">
    <property type="entry name" value="WH-like_DNA-bd_sf"/>
</dbReference>
<dbReference type="GO" id="GO:0003677">
    <property type="term" value="F:DNA binding"/>
    <property type="evidence" value="ECO:0007669"/>
    <property type="project" value="UniProtKB-KW"/>
</dbReference>
<dbReference type="SUPFAM" id="SSF88946">
    <property type="entry name" value="Sigma2 domain of RNA polymerase sigma factors"/>
    <property type="match status" value="1"/>
</dbReference>
<evidence type="ECO:0000256" key="5">
    <source>
        <dbReference type="ARBA" id="ARBA00023163"/>
    </source>
</evidence>
<keyword evidence="4" id="KW-0238">DNA-binding</keyword>
<organism evidence="8 9">
    <name type="scientific">Ktedonosporobacter rubrisoli</name>
    <dbReference type="NCBI Taxonomy" id="2509675"/>
    <lineage>
        <taxon>Bacteria</taxon>
        <taxon>Bacillati</taxon>
        <taxon>Chloroflexota</taxon>
        <taxon>Ktedonobacteria</taxon>
        <taxon>Ktedonobacterales</taxon>
        <taxon>Ktedonosporobacteraceae</taxon>
        <taxon>Ktedonosporobacter</taxon>
    </lineage>
</organism>
<dbReference type="Gene3D" id="1.10.10.10">
    <property type="entry name" value="Winged helix-like DNA-binding domain superfamily/Winged helix DNA-binding domain"/>
    <property type="match status" value="1"/>
</dbReference>
<dbReference type="PANTHER" id="PTHR43133:SF8">
    <property type="entry name" value="RNA POLYMERASE SIGMA FACTOR HI_1459-RELATED"/>
    <property type="match status" value="1"/>
</dbReference>
<dbReference type="Proteomes" id="UP000290365">
    <property type="component" value="Chromosome"/>
</dbReference>
<name>A0A4P6JWK8_KTERU</name>
<evidence type="ECO:0000259" key="7">
    <source>
        <dbReference type="Pfam" id="PF08281"/>
    </source>
</evidence>
<dbReference type="KEGG" id="kbs:EPA93_29300"/>
<proteinExistence type="inferred from homology"/>
<dbReference type="Pfam" id="PF08281">
    <property type="entry name" value="Sigma70_r4_2"/>
    <property type="match status" value="1"/>
</dbReference>
<gene>
    <name evidence="8" type="ORF">EPA93_29300</name>
</gene>
<protein>
    <submittedName>
        <fullName evidence="8">RNA polymerase sigma factor</fullName>
    </submittedName>
</protein>
<dbReference type="InterPro" id="IPR013325">
    <property type="entry name" value="RNA_pol_sigma_r2"/>
</dbReference>
<comment type="similarity">
    <text evidence="1">Belongs to the sigma-70 factor family. ECF subfamily.</text>
</comment>
<keyword evidence="3" id="KW-0731">Sigma factor</keyword>
<dbReference type="InterPro" id="IPR039425">
    <property type="entry name" value="RNA_pol_sigma-70-like"/>
</dbReference>
<dbReference type="OrthoDB" id="9784272at2"/>
<evidence type="ECO:0000256" key="3">
    <source>
        <dbReference type="ARBA" id="ARBA00023082"/>
    </source>
</evidence>
<dbReference type="EMBL" id="CP035758">
    <property type="protein sequence ID" value="QBD79855.1"/>
    <property type="molecule type" value="Genomic_DNA"/>
</dbReference>